<dbReference type="AlphaFoldDB" id="J4ULL3"/>
<feature type="transmembrane region" description="Helical" evidence="10">
    <location>
        <begin position="192"/>
        <end position="212"/>
    </location>
</feature>
<proteinExistence type="inferred from homology"/>
<dbReference type="VEuPathDB" id="FungiDB:A1Q1_00775"/>
<evidence type="ECO:0000256" key="6">
    <source>
        <dbReference type="ARBA" id="ARBA00022989"/>
    </source>
</evidence>
<dbReference type="KEGG" id="tasa:A1Q1_00775"/>
<dbReference type="GO" id="GO:0016627">
    <property type="term" value="F:oxidoreductase activity, acting on the CH-CH group of donors"/>
    <property type="evidence" value="ECO:0007669"/>
    <property type="project" value="InterPro"/>
</dbReference>
<evidence type="ECO:0000256" key="8">
    <source>
        <dbReference type="ARBA" id="ARBA00023098"/>
    </source>
</evidence>
<dbReference type="RefSeq" id="XP_014183944.1">
    <property type="nucleotide sequence ID" value="XM_014328469.1"/>
</dbReference>
<evidence type="ECO:0000256" key="10">
    <source>
        <dbReference type="SAM" id="Phobius"/>
    </source>
</evidence>
<keyword evidence="6 10" id="KW-1133">Transmembrane helix</keyword>
<evidence type="ECO:0000256" key="1">
    <source>
        <dbReference type="ARBA" id="ARBA00004477"/>
    </source>
</evidence>
<reference evidence="12 13" key="1">
    <citation type="journal article" date="2012" name="Eukaryot. Cell">
        <title>Draft genome sequence of CBS 2479, the standard type strain of Trichosporon asahii.</title>
        <authorList>
            <person name="Yang R.Y."/>
            <person name="Li H.T."/>
            <person name="Zhu H."/>
            <person name="Zhou G.P."/>
            <person name="Wang M."/>
            <person name="Wang L."/>
        </authorList>
    </citation>
    <scope>NUCLEOTIDE SEQUENCE [LARGE SCALE GENOMIC DNA]</scope>
    <source>
        <strain evidence="13">ATCC 90039 / CBS 2479 / JCM 2466 / KCTC 7840 / NCYC 2677 / UAMH 7654</strain>
    </source>
</reference>
<keyword evidence="9 10" id="KW-0472">Membrane</keyword>
<evidence type="ECO:0000256" key="4">
    <source>
        <dbReference type="ARBA" id="ARBA00022692"/>
    </source>
</evidence>
<evidence type="ECO:0000256" key="7">
    <source>
        <dbReference type="ARBA" id="ARBA00023002"/>
    </source>
</evidence>
<keyword evidence="8" id="KW-0443">Lipid metabolism</keyword>
<dbReference type="SUPFAM" id="SSF54236">
    <property type="entry name" value="Ubiquitin-like"/>
    <property type="match status" value="1"/>
</dbReference>
<keyword evidence="4 10" id="KW-0812">Transmembrane</keyword>
<keyword evidence="5" id="KW-0521">NADP</keyword>
<keyword evidence="7" id="KW-0560">Oxidoreductase</keyword>
<evidence type="ECO:0000259" key="11">
    <source>
        <dbReference type="Pfam" id="PF02544"/>
    </source>
</evidence>
<dbReference type="GeneID" id="25984289"/>
<dbReference type="PANTHER" id="PTHR10556:SF28">
    <property type="entry name" value="VERY-LONG-CHAIN ENOYL-COA REDUCTASE"/>
    <property type="match status" value="1"/>
</dbReference>
<dbReference type="Proteomes" id="UP000002748">
    <property type="component" value="Unassembled WGS sequence"/>
</dbReference>
<feature type="transmembrane region" description="Helical" evidence="10">
    <location>
        <begin position="112"/>
        <end position="132"/>
    </location>
</feature>
<dbReference type="HOGENOM" id="CLU_059260_0_0_1"/>
<sequence>MVQVTVQLKGAKPVELNLDGTVHQVTVADVKRGVQKQVTKFVPNRQRLTLVPTGKEKPTALTEDNKSLADYGLSGSNVTIRLKDLGYQVAYRALYLWEYLSQKIYGPYEPSTLQLCAYYWGITGGLIGLTLYRPAYGAKALKGTLLDNPKWIGFWTAFIIINELLNLNTHLHQASIRTPPGVKRKYPTGFGFQWIVCANYFFETMGVLGMVIMTGGDIGTIVYLAIASYFMGTWAKGKYRRYKKEQDPKVFPGRRWIYIPGLF</sequence>
<feature type="domain" description="3-oxo-5-alpha-steroid 4-dehydrogenase C-terminal" evidence="11">
    <location>
        <begin position="148"/>
        <end position="263"/>
    </location>
</feature>
<dbReference type="PROSITE" id="PS50244">
    <property type="entry name" value="S5A_REDUCTASE"/>
    <property type="match status" value="1"/>
</dbReference>
<comment type="subcellular location">
    <subcellularLocation>
        <location evidence="1">Endoplasmic reticulum membrane</location>
        <topology evidence="1">Multi-pass membrane protein</topology>
    </subcellularLocation>
</comment>
<dbReference type="GO" id="GO:0005789">
    <property type="term" value="C:endoplasmic reticulum membrane"/>
    <property type="evidence" value="ECO:0007669"/>
    <property type="project" value="UniProtKB-SubCell"/>
</dbReference>
<comment type="similarity">
    <text evidence="2">Belongs to the steroid 5-alpha reductase family.</text>
</comment>
<dbReference type="EMBL" id="ALBS01000013">
    <property type="protein sequence ID" value="EJT52870.1"/>
    <property type="molecule type" value="Genomic_DNA"/>
</dbReference>
<organism evidence="12 13">
    <name type="scientific">Trichosporon asahii var. asahii (strain ATCC 90039 / CBS 2479 / JCM 2466 / KCTC 7840 / NBRC 103889/ NCYC 2677 / UAMH 7654)</name>
    <name type="common">Yeast</name>
    <dbReference type="NCBI Taxonomy" id="1186058"/>
    <lineage>
        <taxon>Eukaryota</taxon>
        <taxon>Fungi</taxon>
        <taxon>Dikarya</taxon>
        <taxon>Basidiomycota</taxon>
        <taxon>Agaricomycotina</taxon>
        <taxon>Tremellomycetes</taxon>
        <taxon>Trichosporonales</taxon>
        <taxon>Trichosporonaceae</taxon>
        <taxon>Trichosporon</taxon>
    </lineage>
</organism>
<evidence type="ECO:0000256" key="5">
    <source>
        <dbReference type="ARBA" id="ARBA00022857"/>
    </source>
</evidence>
<accession>J4ULL3</accession>
<evidence type="ECO:0000256" key="9">
    <source>
        <dbReference type="ARBA" id="ARBA00023136"/>
    </source>
</evidence>
<protein>
    <recommendedName>
        <fullName evidence="11">3-oxo-5-alpha-steroid 4-dehydrogenase C-terminal domain-containing protein</fullName>
    </recommendedName>
</protein>
<dbReference type="GO" id="GO:0042761">
    <property type="term" value="P:very long-chain fatty acid biosynthetic process"/>
    <property type="evidence" value="ECO:0007669"/>
    <property type="project" value="TreeGrafter"/>
</dbReference>
<dbReference type="InterPro" id="IPR039357">
    <property type="entry name" value="SRD5A/TECR"/>
</dbReference>
<evidence type="ECO:0000313" key="12">
    <source>
        <dbReference type="EMBL" id="EJT52870.1"/>
    </source>
</evidence>
<dbReference type="InterPro" id="IPR029071">
    <property type="entry name" value="Ubiquitin-like_domsf"/>
</dbReference>
<evidence type="ECO:0000256" key="3">
    <source>
        <dbReference type="ARBA" id="ARBA00022516"/>
    </source>
</evidence>
<feature type="transmembrane region" description="Helical" evidence="10">
    <location>
        <begin position="152"/>
        <end position="171"/>
    </location>
</feature>
<dbReference type="Gene3D" id="3.10.20.90">
    <property type="entry name" value="Phosphatidylinositol 3-kinase Catalytic Subunit, Chain A, domain 1"/>
    <property type="match status" value="1"/>
</dbReference>
<evidence type="ECO:0000256" key="2">
    <source>
        <dbReference type="ARBA" id="ARBA00007742"/>
    </source>
</evidence>
<dbReference type="OrthoDB" id="540503at2759"/>
<name>J4ULL3_TRIAS</name>
<comment type="caution">
    <text evidence="12">The sequence shown here is derived from an EMBL/GenBank/DDBJ whole genome shotgun (WGS) entry which is preliminary data.</text>
</comment>
<gene>
    <name evidence="12" type="ORF">A1Q1_00775</name>
</gene>
<feature type="transmembrane region" description="Helical" evidence="10">
    <location>
        <begin position="218"/>
        <end position="235"/>
    </location>
</feature>
<dbReference type="InterPro" id="IPR001104">
    <property type="entry name" value="3-oxo-5_a-steroid_4-DH_C"/>
</dbReference>
<dbReference type="Pfam" id="PF02544">
    <property type="entry name" value="Steroid_dh"/>
    <property type="match status" value="1"/>
</dbReference>
<evidence type="ECO:0000313" key="13">
    <source>
        <dbReference type="Proteomes" id="UP000002748"/>
    </source>
</evidence>
<keyword evidence="3" id="KW-0444">Lipid biosynthesis</keyword>
<dbReference type="PANTHER" id="PTHR10556">
    <property type="entry name" value="3-OXO-5-ALPHA-STEROID 4-DEHYDROGENASE"/>
    <property type="match status" value="1"/>
</dbReference>